<evidence type="ECO:0000256" key="2">
    <source>
        <dbReference type="SAM" id="Phobius"/>
    </source>
</evidence>
<dbReference type="Gene3D" id="3.40.50.410">
    <property type="entry name" value="von Willebrand factor, type A domain"/>
    <property type="match status" value="1"/>
</dbReference>
<feature type="transmembrane region" description="Helical" evidence="2">
    <location>
        <begin position="606"/>
        <end position="628"/>
    </location>
</feature>
<organism evidence="5 6">
    <name type="scientific">Jiangella alba</name>
    <dbReference type="NCBI Taxonomy" id="561176"/>
    <lineage>
        <taxon>Bacteria</taxon>
        <taxon>Bacillati</taxon>
        <taxon>Actinomycetota</taxon>
        <taxon>Actinomycetes</taxon>
        <taxon>Jiangellales</taxon>
        <taxon>Jiangellaceae</taxon>
        <taxon>Jiangella</taxon>
    </lineage>
</organism>
<name>A0A1H5M6W2_9ACTN</name>
<evidence type="ECO:0000256" key="3">
    <source>
        <dbReference type="SAM" id="SignalP"/>
    </source>
</evidence>
<feature type="compositionally biased region" description="Acidic residues" evidence="1">
    <location>
        <begin position="569"/>
        <end position="580"/>
    </location>
</feature>
<dbReference type="RefSeq" id="WP_074946342.1">
    <property type="nucleotide sequence ID" value="NZ_FNUC01000003.1"/>
</dbReference>
<keyword evidence="2" id="KW-0812">Transmembrane</keyword>
<keyword evidence="2" id="KW-0472">Membrane</keyword>
<dbReference type="PROSITE" id="PS50234">
    <property type="entry name" value="VWFA"/>
    <property type="match status" value="1"/>
</dbReference>
<sequence>MLRLAAALTAAAAVVATMSVSAVAASEGPVDPGSRMMLVLDSSGSMAEATPSGGTRIDAAKDALRQVIAGLPDDQEVGLRVYGAEVFSQNDPGACTDSQLIAAPDTGNRDALTAALDDYEPYGETPIGHALQEAGKDLGTEGPRTIVLVSDGEPTCAPDPCEVATQLAGDGVDVRIDVVGLDVDEAARDKLRCIADNGHGTYYDAKDADDLVRSLDTSTTRASRPFDLTGTPIQGTATPADAPVITTGQYLDTVPLNDGLWYRVERTVPNSTIHVGIAHYSADIGNMGNWMSVYLYADPDGVECGGRSSFPLGNVGYTAAMTWSELPDDACNTADVIYVHVDEVANIRADLAGQPVEMVVYEEPPLADPSGRDLVAAPDPPAWETMEPGDPVTDVVPGTSISNAPVVSDGTYAFDINPGETQVVAVALDWGQNLQAQFDGLVPEKTSIDVGPTVQISGPVRDAGTVDFYGSAPADWTGDTWGMIAAGSPYRTGAQTLTLGYLNRLAFTDGSSMPGLRYVQVSYGDVGDPLPYTLTLKTNGTAGEGAPEYADVDGLAPPTADSALVGGGSEDEEENEENGATDDPTPGDGGTEEQALSGDGSSGSDLPWTSIGLGAAGVVALAGAGWLVRRNRGAANQAGSNG</sequence>
<feature type="domain" description="VWFA" evidence="4">
    <location>
        <begin position="35"/>
        <end position="219"/>
    </location>
</feature>
<keyword evidence="2" id="KW-1133">Transmembrane helix</keyword>
<evidence type="ECO:0000313" key="6">
    <source>
        <dbReference type="Proteomes" id="UP000181980"/>
    </source>
</evidence>
<dbReference type="EMBL" id="FNUC01000003">
    <property type="protein sequence ID" value="SEE84441.1"/>
    <property type="molecule type" value="Genomic_DNA"/>
</dbReference>
<dbReference type="Pfam" id="PF13519">
    <property type="entry name" value="VWA_2"/>
    <property type="match status" value="1"/>
</dbReference>
<keyword evidence="3" id="KW-0732">Signal</keyword>
<dbReference type="AlphaFoldDB" id="A0A1H5M6W2"/>
<evidence type="ECO:0000259" key="4">
    <source>
        <dbReference type="PROSITE" id="PS50234"/>
    </source>
</evidence>
<dbReference type="InterPro" id="IPR036465">
    <property type="entry name" value="vWFA_dom_sf"/>
</dbReference>
<gene>
    <name evidence="5" type="ORF">SAMN04488561_2945</name>
</gene>
<dbReference type="SUPFAM" id="SSF53300">
    <property type="entry name" value="vWA-like"/>
    <property type="match status" value="1"/>
</dbReference>
<evidence type="ECO:0000256" key="1">
    <source>
        <dbReference type="SAM" id="MobiDB-lite"/>
    </source>
</evidence>
<protein>
    <submittedName>
        <fullName evidence="5">Ca-activated chloride channel family protein</fullName>
    </submittedName>
</protein>
<dbReference type="InterPro" id="IPR002035">
    <property type="entry name" value="VWF_A"/>
</dbReference>
<evidence type="ECO:0000313" key="5">
    <source>
        <dbReference type="EMBL" id="SEE84441.1"/>
    </source>
</evidence>
<dbReference type="Proteomes" id="UP000181980">
    <property type="component" value="Unassembled WGS sequence"/>
</dbReference>
<feature type="region of interest" description="Disordered" evidence="1">
    <location>
        <begin position="544"/>
        <end position="609"/>
    </location>
</feature>
<keyword evidence="6" id="KW-1185">Reference proteome</keyword>
<reference evidence="6" key="1">
    <citation type="submission" date="2016-10" db="EMBL/GenBank/DDBJ databases">
        <authorList>
            <person name="Varghese N."/>
            <person name="Submissions S."/>
        </authorList>
    </citation>
    <scope>NUCLEOTIDE SEQUENCE [LARGE SCALE GENOMIC DNA]</scope>
    <source>
        <strain evidence="6">DSM 45237</strain>
    </source>
</reference>
<proteinExistence type="predicted"/>
<accession>A0A1H5M6W2</accession>
<feature type="signal peptide" evidence="3">
    <location>
        <begin position="1"/>
        <end position="24"/>
    </location>
</feature>
<dbReference type="STRING" id="561176.SAMN04488561_2945"/>
<dbReference type="SMART" id="SM00327">
    <property type="entry name" value="VWA"/>
    <property type="match status" value="1"/>
</dbReference>
<feature type="chain" id="PRO_5010220169" evidence="3">
    <location>
        <begin position="25"/>
        <end position="642"/>
    </location>
</feature>